<organism evidence="1">
    <name type="scientific">Arion vulgaris</name>
    <dbReference type="NCBI Taxonomy" id="1028688"/>
    <lineage>
        <taxon>Eukaryota</taxon>
        <taxon>Metazoa</taxon>
        <taxon>Spiralia</taxon>
        <taxon>Lophotrochozoa</taxon>
        <taxon>Mollusca</taxon>
        <taxon>Gastropoda</taxon>
        <taxon>Heterobranchia</taxon>
        <taxon>Euthyneura</taxon>
        <taxon>Panpulmonata</taxon>
        <taxon>Eupulmonata</taxon>
        <taxon>Stylommatophora</taxon>
        <taxon>Helicina</taxon>
        <taxon>Arionoidea</taxon>
        <taxon>Arionidae</taxon>
        <taxon>Arion</taxon>
    </lineage>
</organism>
<reference evidence="1" key="1">
    <citation type="submission" date="2014-12" db="EMBL/GenBank/DDBJ databases">
        <title>Insight into the proteome of Arion vulgaris.</title>
        <authorList>
            <person name="Aradska J."/>
            <person name="Bulat T."/>
            <person name="Smidak R."/>
            <person name="Sarate P."/>
            <person name="Gangsoo J."/>
            <person name="Sialana F."/>
            <person name="Bilban M."/>
            <person name="Lubec G."/>
        </authorList>
    </citation>
    <scope>NUCLEOTIDE SEQUENCE</scope>
    <source>
        <tissue evidence="1">Skin</tissue>
    </source>
</reference>
<dbReference type="PANTHER" id="PTHR46830">
    <property type="entry name" value="TRANSFERASE, PUTATIVE-RELATED"/>
    <property type="match status" value="1"/>
</dbReference>
<feature type="non-terminal residue" evidence="1">
    <location>
        <position position="1"/>
    </location>
</feature>
<proteinExistence type="predicted"/>
<sequence length="198" mass="22831">CGTIEHFNTEEQGECICVKVDREIFPSDIWDGQSRFATLSRLAGYGVTEVQPRFSQRSTIPRIAHYICWDYEVKFNTYLSVLSALNVAGLTKVYMHGVKQPTGIWWKKLQATQRVVHVFREYPEHARSTMTQELAEGIMRVNILLKYGGIFCDNKVIWTNAIPEDRFSYEVVASPDWRQYGSWPDSISHTTLMAKKNS</sequence>
<evidence type="ECO:0000313" key="1">
    <source>
        <dbReference type="EMBL" id="CEK86739.1"/>
    </source>
</evidence>
<name>A0A0B7B055_9EUPU</name>
<dbReference type="PANTHER" id="PTHR46830:SF1">
    <property type="entry name" value="ALPHA-1,4-N-ACETYLGLUCOSAMINYLTRANSFERASE"/>
    <property type="match status" value="1"/>
</dbReference>
<feature type="non-terminal residue" evidence="1">
    <location>
        <position position="198"/>
    </location>
</feature>
<dbReference type="EMBL" id="HACG01039874">
    <property type="protein sequence ID" value="CEK86739.1"/>
    <property type="molecule type" value="Transcribed_RNA"/>
</dbReference>
<dbReference type="AlphaFoldDB" id="A0A0B7B055"/>
<accession>A0A0B7B055</accession>
<protein>
    <submittedName>
        <fullName evidence="1">Uncharacterized protein</fullName>
    </submittedName>
</protein>
<gene>
    <name evidence="1" type="primary">ORF155442</name>
</gene>